<proteinExistence type="predicted"/>
<keyword evidence="3" id="KW-1185">Reference proteome</keyword>
<comment type="caution">
    <text evidence="2">The sequence shown here is derived from an EMBL/GenBank/DDBJ whole genome shotgun (WGS) entry which is preliminary data.</text>
</comment>
<sequence>MLNESHKTTLRIILRGFCYLYTLPVQWNLDSSQLVILSPSKRNRVAFISAVILNLIYFGACVYIPLSHLLIKTRLRYDLFLVAMHLGAGGCALAVTIFTALYLRWPVMIHGINNLIVLTRQMYSNAGVRLPENIFWIDRLMVPVAFLACIVPFLSLICSPFLGIDVGLHVFEDILPDACFRSLSTIYLVYIIRSVSLFAVVAEAIRITLTAFVTGIVLGESLENYLQFLISGRLDFRRILKQYKAFLIAIHMFDRELNIILVLMLSIFFWVIVLLFFLVVKGMAGIPMVIYVFLVITWGSLVSGVMIWIGMIASVCESSKNVVKTCRHDARYWYEVHLRGYGRRGKILELEANSLQIYSMKYGGFAVIDRQFFVTFLSNLVDQVFTTLMIF</sequence>
<feature type="transmembrane region" description="Helical" evidence="1">
    <location>
        <begin position="185"/>
        <end position="205"/>
    </location>
</feature>
<name>A0ABP1RPD7_9HEXA</name>
<keyword evidence="1" id="KW-0472">Membrane</keyword>
<feature type="transmembrane region" description="Helical" evidence="1">
    <location>
        <begin position="286"/>
        <end position="310"/>
    </location>
</feature>
<keyword evidence="1" id="KW-0812">Transmembrane</keyword>
<feature type="transmembrane region" description="Helical" evidence="1">
    <location>
        <begin position="140"/>
        <end position="164"/>
    </location>
</feature>
<evidence type="ECO:0000313" key="2">
    <source>
        <dbReference type="EMBL" id="CAL8132169.1"/>
    </source>
</evidence>
<gene>
    <name evidence="2" type="ORF">ODALV1_LOCUS24504</name>
</gene>
<dbReference type="EMBL" id="CAXLJM020000092">
    <property type="protein sequence ID" value="CAL8132169.1"/>
    <property type="molecule type" value="Genomic_DNA"/>
</dbReference>
<reference evidence="2 3" key="1">
    <citation type="submission" date="2024-08" db="EMBL/GenBank/DDBJ databases">
        <authorList>
            <person name="Cucini C."/>
            <person name="Frati F."/>
        </authorList>
    </citation>
    <scope>NUCLEOTIDE SEQUENCE [LARGE SCALE GENOMIC DNA]</scope>
</reference>
<organism evidence="2 3">
    <name type="scientific">Orchesella dallaii</name>
    <dbReference type="NCBI Taxonomy" id="48710"/>
    <lineage>
        <taxon>Eukaryota</taxon>
        <taxon>Metazoa</taxon>
        <taxon>Ecdysozoa</taxon>
        <taxon>Arthropoda</taxon>
        <taxon>Hexapoda</taxon>
        <taxon>Collembola</taxon>
        <taxon>Entomobryomorpha</taxon>
        <taxon>Entomobryoidea</taxon>
        <taxon>Orchesellidae</taxon>
        <taxon>Orchesellinae</taxon>
        <taxon>Orchesella</taxon>
    </lineage>
</organism>
<dbReference type="Proteomes" id="UP001642540">
    <property type="component" value="Unassembled WGS sequence"/>
</dbReference>
<feature type="transmembrane region" description="Helical" evidence="1">
    <location>
        <begin position="45"/>
        <end position="66"/>
    </location>
</feature>
<evidence type="ECO:0000256" key="1">
    <source>
        <dbReference type="SAM" id="Phobius"/>
    </source>
</evidence>
<protein>
    <recommendedName>
        <fullName evidence="4">Gustatory receptor</fullName>
    </recommendedName>
</protein>
<feature type="transmembrane region" description="Helical" evidence="1">
    <location>
        <begin position="78"/>
        <end position="103"/>
    </location>
</feature>
<accession>A0ABP1RPD7</accession>
<evidence type="ECO:0000313" key="3">
    <source>
        <dbReference type="Proteomes" id="UP001642540"/>
    </source>
</evidence>
<feature type="transmembrane region" description="Helical" evidence="1">
    <location>
        <begin position="257"/>
        <end position="280"/>
    </location>
</feature>
<evidence type="ECO:0008006" key="4">
    <source>
        <dbReference type="Google" id="ProtNLM"/>
    </source>
</evidence>
<keyword evidence="1" id="KW-1133">Transmembrane helix</keyword>